<dbReference type="OrthoDB" id="7409at10239"/>
<organism evidence="4 5">
    <name type="scientific">Papiine betaherpesvirus 4</name>
    <dbReference type="NCBI Taxonomy" id="2560624"/>
    <lineage>
        <taxon>Viruses</taxon>
        <taxon>Duplodnaviria</taxon>
        <taxon>Heunggongvirae</taxon>
        <taxon>Peploviricota</taxon>
        <taxon>Herviviricetes</taxon>
        <taxon>Herpesvirales</taxon>
        <taxon>Orthoherpesviridae</taxon>
        <taxon>Betaherpesvirinae</taxon>
        <taxon>Cytomegalovirus</taxon>
        <taxon>Cytomegalovirus papiinebeta4</taxon>
    </lineage>
</organism>
<keyword evidence="2" id="KW-1048">Host nucleus</keyword>
<dbReference type="GO" id="GO:0003677">
    <property type="term" value="F:DNA binding"/>
    <property type="evidence" value="ECO:0007669"/>
    <property type="project" value="InterPro"/>
</dbReference>
<dbReference type="GO" id="GO:0019069">
    <property type="term" value="P:viral capsid assembly"/>
    <property type="evidence" value="ECO:0007669"/>
    <property type="project" value="InterPro"/>
</dbReference>
<evidence type="ECO:0000256" key="1">
    <source>
        <dbReference type="ARBA" id="ARBA00022561"/>
    </source>
</evidence>
<dbReference type="InterPro" id="IPR004999">
    <property type="entry name" value="Herpes_1"/>
</dbReference>
<evidence type="ECO:0000313" key="4">
    <source>
        <dbReference type="EMBL" id="AKG51618.1"/>
    </source>
</evidence>
<keyword evidence="5" id="KW-1185">Reference proteome</keyword>
<evidence type="ECO:0000313" key="5">
    <source>
        <dbReference type="Proteomes" id="UP000171701"/>
    </source>
</evidence>
<dbReference type="EMBL" id="KR351281">
    <property type="protein sequence ID" value="AKG51618.1"/>
    <property type="molecule type" value="Genomic_DNA"/>
</dbReference>
<dbReference type="KEGG" id="vg:24284875"/>
<evidence type="ECO:0000256" key="3">
    <source>
        <dbReference type="ARBA" id="ARBA00022844"/>
    </source>
</evidence>
<reference evidence="4 5" key="2">
    <citation type="journal article" date="2015" name="Genome Announc.">
        <title>Complete Genome Sequences of Mandrillus leucophaeus and Papio ursinus Cytomegaloviruses.</title>
        <authorList>
            <person name="Blewett E.L."/>
            <person name="Sherrod C.J."/>
            <person name="Texier J.R."/>
            <person name="Conrad T.M."/>
            <person name="Dittmer D.P."/>
        </authorList>
    </citation>
    <scope>NUCLEOTIDE SEQUENCE [LARGE SCALE GENOMIC DNA]</scope>
    <source>
        <strain evidence="4">OCOM4-52</strain>
    </source>
</reference>
<reference evidence="4 5" key="1">
    <citation type="journal article" date="2001" name="Arch. Virol.">
        <title>Isolation and characterization of an endogenous cytomegalovirus (BaCMV) from baboons.</title>
        <authorList>
            <person name="Blewett E.L."/>
            <person name="White G."/>
            <person name="Saliki J.T."/>
            <person name="Eberle R."/>
        </authorList>
    </citation>
    <scope>NUCLEOTIDE SEQUENCE [LARGE SCALE GENOMIC DNA]</scope>
    <source>
        <strain evidence="4">OCOM4-52</strain>
    </source>
</reference>
<evidence type="ECO:0000256" key="2">
    <source>
        <dbReference type="ARBA" id="ARBA00022562"/>
    </source>
</evidence>
<sequence>MDVREVAKRPRDPNDEDNELVLATKLKREVNTLAVHYLYEADHQAITSRFFVPEGLVEFEVHPGSLMFRMVTGAESPRYLYISMYLLAIKASNVSVAARCQLEGIYTSGPAKAALTWLDMGNKLLHHRLRTIGCVKSVSLGITSLLTCVMQGYVYNTLKTQIFSLSIPKDMYMTLEETHERLQNVYLIIVYDHEPLETKAAIYVATSSISNRHTLTDVVRQKFTRERCSFVSRRITRPRHIPLCTGVIQRLGWCLNDDIHASVVTHQEVKLSTFRLDNFNVELGEFLEFV</sequence>
<protein>
    <submittedName>
        <fullName evidence="4">UL46</fullName>
    </submittedName>
</protein>
<dbReference type="GO" id="GO:0019028">
    <property type="term" value="C:viral capsid"/>
    <property type="evidence" value="ECO:0007669"/>
    <property type="project" value="UniProtKB-KW"/>
</dbReference>
<accession>A0A0F7G9D2</accession>
<keyword evidence="1" id="KW-0167">Capsid protein</keyword>
<dbReference type="Proteomes" id="UP000171701">
    <property type="component" value="Segment"/>
</dbReference>
<dbReference type="Pfam" id="PF03327">
    <property type="entry name" value="Herpes_VP19C"/>
    <property type="match status" value="1"/>
</dbReference>
<keyword evidence="3" id="KW-0946">Virion</keyword>
<proteinExistence type="predicted"/>
<name>A0A0F7G9D2_9BETA</name>